<dbReference type="Gene3D" id="3.30.70.1340">
    <property type="entry name" value="MTH889-like domain"/>
    <property type="match status" value="1"/>
</dbReference>
<dbReference type="SUPFAM" id="SSF160363">
    <property type="entry name" value="MTH889-like"/>
    <property type="match status" value="1"/>
</dbReference>
<proteinExistence type="predicted"/>
<dbReference type="AlphaFoldDB" id="A0A0F9UW40"/>
<dbReference type="PANTHER" id="PTHR42240:SF1">
    <property type="entry name" value="DUF211 DOMAIN-CONTAINING PROTEIN"/>
    <property type="match status" value="1"/>
</dbReference>
<evidence type="ECO:0008006" key="2">
    <source>
        <dbReference type="Google" id="ProtNLM"/>
    </source>
</evidence>
<name>A0A0F9UW40_9ZZZZ</name>
<comment type="caution">
    <text evidence="1">The sequence shown here is derived from an EMBL/GenBank/DDBJ whole genome shotgun (WGS) entry which is preliminary data.</text>
</comment>
<organism evidence="1">
    <name type="scientific">marine sediment metagenome</name>
    <dbReference type="NCBI Taxonomy" id="412755"/>
    <lineage>
        <taxon>unclassified sequences</taxon>
        <taxon>metagenomes</taxon>
        <taxon>ecological metagenomes</taxon>
    </lineage>
</organism>
<dbReference type="Pfam" id="PF02680">
    <property type="entry name" value="DUF211"/>
    <property type="match status" value="1"/>
</dbReference>
<gene>
    <name evidence="1" type="ORF">LCGC14_0482040</name>
</gene>
<protein>
    <recommendedName>
        <fullName evidence="2">ACT domain-containing protein</fullName>
    </recommendedName>
</protein>
<dbReference type="PANTHER" id="PTHR42240">
    <property type="entry name" value="DUF211 DOMAIN-CONTAINING PROTEIN"/>
    <property type="match status" value="1"/>
</dbReference>
<dbReference type="InterPro" id="IPR023129">
    <property type="entry name" value="MTH889-like_dom_sf"/>
</dbReference>
<evidence type="ECO:0000313" key="1">
    <source>
        <dbReference type="EMBL" id="KKN65391.1"/>
    </source>
</evidence>
<sequence>MKVKYYLDVLKAYEPGVEVVARNLLKINGVTKVHIKVDEVDQKTSSLYINVEGTNLTLDEIIEILDSMNCALHSVDLVEIEKED</sequence>
<reference evidence="1" key="1">
    <citation type="journal article" date="2015" name="Nature">
        <title>Complex archaea that bridge the gap between prokaryotes and eukaryotes.</title>
        <authorList>
            <person name="Spang A."/>
            <person name="Saw J.H."/>
            <person name="Jorgensen S.L."/>
            <person name="Zaremba-Niedzwiedzka K."/>
            <person name="Martijn J."/>
            <person name="Lind A.E."/>
            <person name="van Eijk R."/>
            <person name="Schleper C."/>
            <person name="Guy L."/>
            <person name="Ettema T.J."/>
        </authorList>
    </citation>
    <scope>NUCLEOTIDE SEQUENCE</scope>
</reference>
<dbReference type="EMBL" id="LAZR01000525">
    <property type="protein sequence ID" value="KKN65391.1"/>
    <property type="molecule type" value="Genomic_DNA"/>
</dbReference>
<dbReference type="InterPro" id="IPR003831">
    <property type="entry name" value="DUF211"/>
</dbReference>
<accession>A0A0F9UW40</accession>